<name>A0A2N1MGE5_9GLOM</name>
<dbReference type="EMBL" id="LLXL01002482">
    <property type="protein sequence ID" value="PKK60720.1"/>
    <property type="molecule type" value="Genomic_DNA"/>
</dbReference>
<sequence length="285" mass="32950">MEALVIDTEAWYEDANTNLRFLKRNVGQCITESTSYEKTMWEIIETELEEINVENLGFDYLICSGVLDIKSEPFTNMPRSVSDIFKEPFQRYNLEQNHDVMEACKEFIQNEESKINMDEVLGNINYGEWLDKSEELQDLTKRMLESIADYMMVAWLGKKAELEIVYLETGRPNSSQDKQVCDHKKLIRFSKDSIDTTRNIKNLKKIFNQLSTRQNLTIFTINIAESGIYKYCLIEETTILLHMTSPSAVYPLIHTLLTLITVVACTLHKILYSPDSGDISTPKNL</sequence>
<accession>A0A2N1MGE5</accession>
<evidence type="ECO:0000313" key="2">
    <source>
        <dbReference type="Proteomes" id="UP000233469"/>
    </source>
</evidence>
<reference evidence="1 2" key="1">
    <citation type="submission" date="2016-04" db="EMBL/GenBank/DDBJ databases">
        <title>Genome analyses suggest a sexual origin of heterokaryosis in a supposedly ancient asexual fungus.</title>
        <authorList>
            <person name="Ropars J."/>
            <person name="Sedzielewska K."/>
            <person name="Noel J."/>
            <person name="Charron P."/>
            <person name="Farinelli L."/>
            <person name="Marton T."/>
            <person name="Kruger M."/>
            <person name="Pelin A."/>
            <person name="Brachmann A."/>
            <person name="Corradi N."/>
        </authorList>
    </citation>
    <scope>NUCLEOTIDE SEQUENCE [LARGE SCALE GENOMIC DNA]</scope>
    <source>
        <strain evidence="1 2">C2</strain>
    </source>
</reference>
<comment type="caution">
    <text evidence="1">The sequence shown here is derived from an EMBL/GenBank/DDBJ whole genome shotgun (WGS) entry which is preliminary data.</text>
</comment>
<dbReference type="VEuPathDB" id="FungiDB:RhiirA1_447343"/>
<dbReference type="VEuPathDB" id="FungiDB:FUN_024208"/>
<dbReference type="AlphaFoldDB" id="A0A2N1MGE5"/>
<dbReference type="VEuPathDB" id="FungiDB:RhiirFUN_010571"/>
<gene>
    <name evidence="1" type="ORF">RhiirC2_761494</name>
</gene>
<dbReference type="Proteomes" id="UP000233469">
    <property type="component" value="Unassembled WGS sequence"/>
</dbReference>
<organism evidence="1 2">
    <name type="scientific">Rhizophagus irregularis</name>
    <dbReference type="NCBI Taxonomy" id="588596"/>
    <lineage>
        <taxon>Eukaryota</taxon>
        <taxon>Fungi</taxon>
        <taxon>Fungi incertae sedis</taxon>
        <taxon>Mucoromycota</taxon>
        <taxon>Glomeromycotina</taxon>
        <taxon>Glomeromycetes</taxon>
        <taxon>Glomerales</taxon>
        <taxon>Glomeraceae</taxon>
        <taxon>Rhizophagus</taxon>
    </lineage>
</organism>
<evidence type="ECO:0000313" key="1">
    <source>
        <dbReference type="EMBL" id="PKK60720.1"/>
    </source>
</evidence>
<reference evidence="1 2" key="2">
    <citation type="submission" date="2017-10" db="EMBL/GenBank/DDBJ databases">
        <title>Extensive intraspecific genome diversity in a model arbuscular mycorrhizal fungus.</title>
        <authorList>
            <person name="Chen E.C.H."/>
            <person name="Morin E."/>
            <person name="Baudet D."/>
            <person name="Noel J."/>
            <person name="Ndikumana S."/>
            <person name="Charron P."/>
            <person name="St-Onge C."/>
            <person name="Giorgi J."/>
            <person name="Grigoriev I.V."/>
            <person name="Roux C."/>
            <person name="Martin F.M."/>
            <person name="Corradi N."/>
        </authorList>
    </citation>
    <scope>NUCLEOTIDE SEQUENCE [LARGE SCALE GENOMIC DNA]</scope>
    <source>
        <strain evidence="1 2">C2</strain>
    </source>
</reference>
<proteinExistence type="predicted"/>
<protein>
    <submittedName>
        <fullName evidence="1">Uncharacterized protein</fullName>
    </submittedName>
</protein>